<gene>
    <name evidence="2" type="ORF">G0Q06_06325</name>
</gene>
<dbReference type="SUPFAM" id="SSF88723">
    <property type="entry name" value="PIN domain-like"/>
    <property type="match status" value="1"/>
</dbReference>
<name>A0A6B2M1V4_9BACT</name>
<dbReference type="RefSeq" id="WP_163963621.1">
    <property type="nucleotide sequence ID" value="NZ_JAAGNX010000002.1"/>
</dbReference>
<dbReference type="EMBL" id="JAAGNX010000002">
    <property type="protein sequence ID" value="NDV62057.1"/>
    <property type="molecule type" value="Genomic_DNA"/>
</dbReference>
<dbReference type="InterPro" id="IPR002716">
    <property type="entry name" value="PIN_dom"/>
</dbReference>
<dbReference type="InterPro" id="IPR052919">
    <property type="entry name" value="TA_system_RNase"/>
</dbReference>
<dbReference type="AlphaFoldDB" id="A0A6B2M1V4"/>
<dbReference type="Pfam" id="PF01850">
    <property type="entry name" value="PIN"/>
    <property type="match status" value="1"/>
</dbReference>
<proteinExistence type="predicted"/>
<organism evidence="2 3">
    <name type="scientific">Oceanipulchritudo coccoides</name>
    <dbReference type="NCBI Taxonomy" id="2706888"/>
    <lineage>
        <taxon>Bacteria</taxon>
        <taxon>Pseudomonadati</taxon>
        <taxon>Verrucomicrobiota</taxon>
        <taxon>Opitutia</taxon>
        <taxon>Puniceicoccales</taxon>
        <taxon>Oceanipulchritudinaceae</taxon>
        <taxon>Oceanipulchritudo</taxon>
    </lineage>
</organism>
<feature type="domain" description="PIN" evidence="1">
    <location>
        <begin position="4"/>
        <end position="120"/>
    </location>
</feature>
<evidence type="ECO:0000313" key="3">
    <source>
        <dbReference type="Proteomes" id="UP000478417"/>
    </source>
</evidence>
<reference evidence="2 3" key="1">
    <citation type="submission" date="2020-02" db="EMBL/GenBank/DDBJ databases">
        <title>Albibacoteraceae fam. nov., the first described family within the subdivision 4 Verrucomicrobia.</title>
        <authorList>
            <person name="Xi F."/>
        </authorList>
    </citation>
    <scope>NUCLEOTIDE SEQUENCE [LARGE SCALE GENOMIC DNA]</scope>
    <source>
        <strain evidence="2 3">CK1056</strain>
    </source>
</reference>
<dbReference type="Proteomes" id="UP000478417">
    <property type="component" value="Unassembled WGS sequence"/>
</dbReference>
<dbReference type="InterPro" id="IPR041705">
    <property type="entry name" value="PIN_Sll0205"/>
</dbReference>
<dbReference type="Gene3D" id="3.40.50.1010">
    <property type="entry name" value="5'-nuclease"/>
    <property type="match status" value="1"/>
</dbReference>
<keyword evidence="3" id="KW-1185">Reference proteome</keyword>
<dbReference type="PANTHER" id="PTHR36173">
    <property type="entry name" value="RIBONUCLEASE VAPC16-RELATED"/>
    <property type="match status" value="1"/>
</dbReference>
<sequence length="129" mass="14204">MNLLLDTCAALWWWQDSPSLSVKARECVTNSRNTIYFSSVSAMELSTKVRLGKLALSGQLARNLGAAVASSGWQELALSINEAQQAGGLEWPHRDPFDRLLAAQALHNKLTLLTCDSAFVTFPDIKVVW</sequence>
<dbReference type="PANTHER" id="PTHR36173:SF2">
    <property type="entry name" value="RIBONUCLEASE VAPC16"/>
    <property type="match status" value="1"/>
</dbReference>
<evidence type="ECO:0000313" key="2">
    <source>
        <dbReference type="EMBL" id="NDV62057.1"/>
    </source>
</evidence>
<dbReference type="InterPro" id="IPR029060">
    <property type="entry name" value="PIN-like_dom_sf"/>
</dbReference>
<dbReference type="CDD" id="cd09872">
    <property type="entry name" value="PIN_Sll0205-like"/>
    <property type="match status" value="1"/>
</dbReference>
<accession>A0A6B2M1V4</accession>
<comment type="caution">
    <text evidence="2">The sequence shown here is derived from an EMBL/GenBank/DDBJ whole genome shotgun (WGS) entry which is preliminary data.</text>
</comment>
<evidence type="ECO:0000259" key="1">
    <source>
        <dbReference type="Pfam" id="PF01850"/>
    </source>
</evidence>
<protein>
    <submittedName>
        <fullName evidence="2">Type II toxin-antitoxin system VapC family toxin</fullName>
    </submittedName>
</protein>